<dbReference type="AlphaFoldDB" id="A0A3N0EL02"/>
<sequence>MDARMSFVMWRKWDGVVLGLQQKRISPGNPLKSPDRTIFEPFLQVLKKLIKSDVISFGYVFK</sequence>
<evidence type="ECO:0000313" key="2">
    <source>
        <dbReference type="Proteomes" id="UP000267469"/>
    </source>
</evidence>
<dbReference type="Proteomes" id="UP000267469">
    <property type="component" value="Unassembled WGS sequence"/>
</dbReference>
<keyword evidence="2" id="KW-1185">Reference proteome</keyword>
<name>A0A3N0EL02_SINP1</name>
<organism evidence="1 2">
    <name type="scientific">Sinomicrobium pectinilyticum</name>
    <dbReference type="NCBI Taxonomy" id="1084421"/>
    <lineage>
        <taxon>Bacteria</taxon>
        <taxon>Pseudomonadati</taxon>
        <taxon>Bacteroidota</taxon>
        <taxon>Flavobacteriia</taxon>
        <taxon>Flavobacteriales</taxon>
        <taxon>Flavobacteriaceae</taxon>
        <taxon>Sinomicrobium</taxon>
    </lineage>
</organism>
<accession>A0A3N0EL02</accession>
<comment type="caution">
    <text evidence="1">The sequence shown here is derived from an EMBL/GenBank/DDBJ whole genome shotgun (WGS) entry which is preliminary data.</text>
</comment>
<evidence type="ECO:0000313" key="1">
    <source>
        <dbReference type="EMBL" id="RNL88452.1"/>
    </source>
</evidence>
<gene>
    <name evidence="1" type="ORF">ED312_08335</name>
</gene>
<proteinExistence type="predicted"/>
<reference evidence="1 2" key="1">
    <citation type="submission" date="2018-10" db="EMBL/GenBank/DDBJ databases">
        <title>Sinomicrobium pectinilyticum sp. nov., a pectinase-producing bacterium isolated from alkaline and saline soil, and emended description of the genus Sinomicrobium.</title>
        <authorList>
            <person name="Cheng B."/>
            <person name="Li C."/>
            <person name="Lai Q."/>
            <person name="Du M."/>
            <person name="Shao Z."/>
            <person name="Xu P."/>
            <person name="Yang C."/>
        </authorList>
    </citation>
    <scope>NUCLEOTIDE SEQUENCE [LARGE SCALE GENOMIC DNA]</scope>
    <source>
        <strain evidence="1 2">5DNS001</strain>
    </source>
</reference>
<dbReference type="EMBL" id="RJTM01000059">
    <property type="protein sequence ID" value="RNL88452.1"/>
    <property type="molecule type" value="Genomic_DNA"/>
</dbReference>
<protein>
    <submittedName>
        <fullName evidence="1">Uncharacterized protein</fullName>
    </submittedName>
</protein>